<dbReference type="InterPro" id="IPR003593">
    <property type="entry name" value="AAA+_ATPase"/>
</dbReference>
<dbReference type="GO" id="GO:0015421">
    <property type="term" value="F:ABC-type oligopeptide transporter activity"/>
    <property type="evidence" value="ECO:0007669"/>
    <property type="project" value="TreeGrafter"/>
</dbReference>
<dbReference type="InterPro" id="IPR011527">
    <property type="entry name" value="ABC1_TM_dom"/>
</dbReference>
<dbReference type="AlphaFoldDB" id="A0A1E3GWH6"/>
<keyword evidence="7" id="KW-1278">Translocase</keyword>
<keyword evidence="6 14" id="KW-0067">ATP-binding</keyword>
<dbReference type="InterPro" id="IPR003439">
    <property type="entry name" value="ABC_transporter-like_ATP-bd"/>
</dbReference>
<comment type="caution">
    <text evidence="14">The sequence shown here is derived from an EMBL/GenBank/DDBJ whole genome shotgun (WGS) entry which is preliminary data.</text>
</comment>
<keyword evidence="4 11" id="KW-0812">Transmembrane</keyword>
<dbReference type="Pfam" id="PF00005">
    <property type="entry name" value="ABC_tran"/>
    <property type="match status" value="1"/>
</dbReference>
<feature type="transmembrane region" description="Helical" evidence="11">
    <location>
        <begin position="157"/>
        <end position="184"/>
    </location>
</feature>
<feature type="domain" description="ABC transmembrane type-1" evidence="13">
    <location>
        <begin position="29"/>
        <end position="311"/>
    </location>
</feature>
<dbReference type="PROSITE" id="PS00211">
    <property type="entry name" value="ABC_TRANSPORTER_1"/>
    <property type="match status" value="1"/>
</dbReference>
<dbReference type="PROSITE" id="PS50929">
    <property type="entry name" value="ABC_TM1F"/>
    <property type="match status" value="1"/>
</dbReference>
<feature type="domain" description="ABC transporter" evidence="12">
    <location>
        <begin position="343"/>
        <end position="579"/>
    </location>
</feature>
<feature type="transmembrane region" description="Helical" evidence="11">
    <location>
        <begin position="250"/>
        <end position="271"/>
    </location>
</feature>
<dbReference type="GO" id="GO:0005524">
    <property type="term" value="F:ATP binding"/>
    <property type="evidence" value="ECO:0007669"/>
    <property type="project" value="UniProtKB-KW"/>
</dbReference>
<dbReference type="PANTHER" id="PTHR43394">
    <property type="entry name" value="ATP-DEPENDENT PERMEASE MDL1, MITOCHONDRIAL"/>
    <property type="match status" value="1"/>
</dbReference>
<evidence type="ECO:0000256" key="2">
    <source>
        <dbReference type="ARBA" id="ARBA00022448"/>
    </source>
</evidence>
<keyword evidence="15" id="KW-1185">Reference proteome</keyword>
<keyword evidence="10 11" id="KW-0472">Membrane</keyword>
<dbReference type="InterPro" id="IPR011917">
    <property type="entry name" value="ABC_transpr_lipidA"/>
</dbReference>
<dbReference type="NCBIfam" id="TIGR02203">
    <property type="entry name" value="MsbA_lipidA"/>
    <property type="match status" value="1"/>
</dbReference>
<dbReference type="InterPro" id="IPR017871">
    <property type="entry name" value="ABC_transporter-like_CS"/>
</dbReference>
<sequence>MKQIATEMSAFQLYKRLLTYVKPYWLVFAAVILAMLVYAGSETAMAALMKPLMDGSFVEKDPFIIKWIPIVLIGIFLVRGVANFLTTYGLGWIARNVIMTLRTEMFDRLLTLPASFYDKSTSGQLMSKLLYDVEQVADAATDAILVLVRDTLTIVGLLAWMIYLNGMLSLIILLTVPFIGLLVYKISTRFRRISKTIQNSMGDVSHTSSEVIEGHREVKTFGSHQYEAKRFDKVNQLNRRQRMKKIATEATSQPIIELIAVLGLAVVIYLATLPQVLNQITVGTFISFITAMFMILTPLKRLTKLNSKLQAGIAAADSVFTMLDQQPEADTGERELKQAKGDIRYQQVSFQYDNTARKVLDNISFEIKAGQTIAFVGHSGSGKTTLVSLLPRFYMPTSGQIFIDEIDICSLKLLDLRNQISLVNQQVILFNDTIANNITYGQKQAVAEERIIEAAKQAHAWEFIQRLPEGLQTQVGQNGVLLSGGQRQRLAIARALLRDTPILILDEATASLDSEAERHIQKALENLMQSRTTLVIAHRLSTIEKADLIVVMHDGHIVETGTHQQLLDKGHHYAELHRLQFQQH</sequence>
<dbReference type="Proteomes" id="UP000094379">
    <property type="component" value="Unassembled WGS sequence"/>
</dbReference>
<keyword evidence="3" id="KW-1003">Cell membrane</keyword>
<comment type="subcellular location">
    <subcellularLocation>
        <location evidence="1">Cell membrane</location>
        <topology evidence="1">Multi-pass membrane protein</topology>
    </subcellularLocation>
</comment>
<feature type="transmembrane region" description="Helical" evidence="11">
    <location>
        <begin position="24"/>
        <end position="49"/>
    </location>
</feature>
<evidence type="ECO:0000313" key="14">
    <source>
        <dbReference type="EMBL" id="ODN67916.1"/>
    </source>
</evidence>
<dbReference type="Gene3D" id="3.40.50.300">
    <property type="entry name" value="P-loop containing nucleotide triphosphate hydrolases"/>
    <property type="match status" value="1"/>
</dbReference>
<proteinExistence type="predicted"/>
<dbReference type="Gene3D" id="1.20.1560.10">
    <property type="entry name" value="ABC transporter type 1, transmembrane domain"/>
    <property type="match status" value="1"/>
</dbReference>
<evidence type="ECO:0000256" key="5">
    <source>
        <dbReference type="ARBA" id="ARBA00022741"/>
    </source>
</evidence>
<name>A0A1E3GWH6_9GAMM</name>
<evidence type="ECO:0000256" key="4">
    <source>
        <dbReference type="ARBA" id="ARBA00022692"/>
    </source>
</evidence>
<dbReference type="GO" id="GO:0034040">
    <property type="term" value="F:ATPase-coupled lipid transmembrane transporter activity"/>
    <property type="evidence" value="ECO:0007669"/>
    <property type="project" value="InterPro"/>
</dbReference>
<evidence type="ECO:0000256" key="7">
    <source>
        <dbReference type="ARBA" id="ARBA00022967"/>
    </source>
</evidence>
<evidence type="ECO:0000256" key="3">
    <source>
        <dbReference type="ARBA" id="ARBA00022475"/>
    </source>
</evidence>
<evidence type="ECO:0000256" key="11">
    <source>
        <dbReference type="SAM" id="Phobius"/>
    </source>
</evidence>
<evidence type="ECO:0000256" key="9">
    <source>
        <dbReference type="ARBA" id="ARBA00023055"/>
    </source>
</evidence>
<dbReference type="CDD" id="cd18552">
    <property type="entry name" value="ABC_6TM_MsbA_like"/>
    <property type="match status" value="1"/>
</dbReference>
<accession>A0A1E3GWH6</accession>
<evidence type="ECO:0000256" key="10">
    <source>
        <dbReference type="ARBA" id="ARBA00023136"/>
    </source>
</evidence>
<feature type="transmembrane region" description="Helical" evidence="11">
    <location>
        <begin position="70"/>
        <end position="94"/>
    </location>
</feature>
<organism evidence="14 15">
    <name type="scientific">Methylophaga muralis</name>
    <dbReference type="NCBI Taxonomy" id="291169"/>
    <lineage>
        <taxon>Bacteria</taxon>
        <taxon>Pseudomonadati</taxon>
        <taxon>Pseudomonadota</taxon>
        <taxon>Gammaproteobacteria</taxon>
        <taxon>Thiotrichales</taxon>
        <taxon>Piscirickettsiaceae</taxon>
        <taxon>Methylophaga</taxon>
    </lineage>
</organism>
<dbReference type="PANTHER" id="PTHR43394:SF1">
    <property type="entry name" value="ATP-BINDING CASSETTE SUB-FAMILY B MEMBER 10, MITOCHONDRIAL"/>
    <property type="match status" value="1"/>
</dbReference>
<reference evidence="14 15" key="1">
    <citation type="submission" date="2016-07" db="EMBL/GenBank/DDBJ databases">
        <title>Draft Genome Sequence of Methylophaga muralis Bur 1.</title>
        <authorList>
            <person name="Vasilenko O.V."/>
            <person name="Doronina N.V."/>
            <person name="Shmareva M.N."/>
            <person name="Tarlachkov S.V."/>
            <person name="Mustakhimov I."/>
            <person name="Trotsenko Y.A."/>
        </authorList>
    </citation>
    <scope>NUCLEOTIDE SEQUENCE [LARGE SCALE GENOMIC DNA]</scope>
    <source>
        <strain evidence="14 15">Bur 1</strain>
    </source>
</reference>
<feature type="transmembrane region" description="Helical" evidence="11">
    <location>
        <begin position="277"/>
        <end position="299"/>
    </location>
</feature>
<dbReference type="EMBL" id="MCRI01000002">
    <property type="protein sequence ID" value="ODN67916.1"/>
    <property type="molecule type" value="Genomic_DNA"/>
</dbReference>
<dbReference type="SUPFAM" id="SSF52540">
    <property type="entry name" value="P-loop containing nucleoside triphosphate hydrolases"/>
    <property type="match status" value="1"/>
</dbReference>
<dbReference type="PATRIC" id="fig|291169.3.peg.428"/>
<evidence type="ECO:0000259" key="13">
    <source>
        <dbReference type="PROSITE" id="PS50929"/>
    </source>
</evidence>
<dbReference type="RefSeq" id="WP_069295004.1">
    <property type="nucleotide sequence ID" value="NZ_MCRI01000002.1"/>
</dbReference>
<evidence type="ECO:0000256" key="8">
    <source>
        <dbReference type="ARBA" id="ARBA00022989"/>
    </source>
</evidence>
<evidence type="ECO:0000313" key="15">
    <source>
        <dbReference type="Proteomes" id="UP000094379"/>
    </source>
</evidence>
<dbReference type="STRING" id="291169.A9E74_00422"/>
<keyword evidence="9" id="KW-0445">Lipid transport</keyword>
<dbReference type="SUPFAM" id="SSF90123">
    <property type="entry name" value="ABC transporter transmembrane region"/>
    <property type="match status" value="1"/>
</dbReference>
<dbReference type="InterPro" id="IPR039421">
    <property type="entry name" value="Type_1_exporter"/>
</dbReference>
<gene>
    <name evidence="14" type="primary">msbA</name>
    <name evidence="14" type="ORF">A9E74_00422</name>
</gene>
<dbReference type="GO" id="GO:0016887">
    <property type="term" value="F:ATP hydrolysis activity"/>
    <property type="evidence" value="ECO:0007669"/>
    <property type="project" value="InterPro"/>
</dbReference>
<dbReference type="SMART" id="SM00382">
    <property type="entry name" value="AAA"/>
    <property type="match status" value="1"/>
</dbReference>
<keyword evidence="2" id="KW-0813">Transport</keyword>
<dbReference type="InterPro" id="IPR036640">
    <property type="entry name" value="ABC1_TM_sf"/>
</dbReference>
<evidence type="ECO:0000256" key="1">
    <source>
        <dbReference type="ARBA" id="ARBA00004651"/>
    </source>
</evidence>
<keyword evidence="14" id="KW-0378">Hydrolase</keyword>
<dbReference type="Pfam" id="PF00664">
    <property type="entry name" value="ABC_membrane"/>
    <property type="match status" value="1"/>
</dbReference>
<evidence type="ECO:0000256" key="6">
    <source>
        <dbReference type="ARBA" id="ARBA00022840"/>
    </source>
</evidence>
<dbReference type="FunFam" id="3.40.50.300:FF:000140">
    <property type="entry name" value="Lipid A export ATP-binding/permease protein MsbA"/>
    <property type="match status" value="1"/>
</dbReference>
<evidence type="ECO:0000259" key="12">
    <source>
        <dbReference type="PROSITE" id="PS50893"/>
    </source>
</evidence>
<dbReference type="EC" id="3.6.3.-" evidence="14"/>
<keyword evidence="8 11" id="KW-1133">Transmembrane helix</keyword>
<keyword evidence="5" id="KW-0547">Nucleotide-binding</keyword>
<protein>
    <submittedName>
        <fullName evidence="14">Lipid A export ATP-binding/permease protein MsbA</fullName>
        <ecNumber evidence="14">3.6.3.-</ecNumber>
    </submittedName>
</protein>
<dbReference type="InterPro" id="IPR027417">
    <property type="entry name" value="P-loop_NTPase"/>
</dbReference>
<dbReference type="GO" id="GO:0005886">
    <property type="term" value="C:plasma membrane"/>
    <property type="evidence" value="ECO:0007669"/>
    <property type="project" value="UniProtKB-SubCell"/>
</dbReference>
<dbReference type="PROSITE" id="PS50893">
    <property type="entry name" value="ABC_TRANSPORTER_2"/>
    <property type="match status" value="1"/>
</dbReference>